<dbReference type="Proteomes" id="UP000228934">
    <property type="component" value="Unassembled WGS sequence"/>
</dbReference>
<sequence>MLMLWISWFHNTLSIHFFLSCCVSSRVGVGKAKSIFFLVLDEMWKNYYLYLCSGDSPFIFAVVVIVIGA</sequence>
<gene>
    <name evidence="2" type="ORF">AB205_0026880</name>
</gene>
<evidence type="ECO:0000256" key="1">
    <source>
        <dbReference type="SAM" id="Phobius"/>
    </source>
</evidence>
<organism evidence="2 3">
    <name type="scientific">Aquarana catesbeiana</name>
    <name type="common">American bullfrog</name>
    <name type="synonym">Rana catesbeiana</name>
    <dbReference type="NCBI Taxonomy" id="8400"/>
    <lineage>
        <taxon>Eukaryota</taxon>
        <taxon>Metazoa</taxon>
        <taxon>Chordata</taxon>
        <taxon>Craniata</taxon>
        <taxon>Vertebrata</taxon>
        <taxon>Euteleostomi</taxon>
        <taxon>Amphibia</taxon>
        <taxon>Batrachia</taxon>
        <taxon>Anura</taxon>
        <taxon>Neobatrachia</taxon>
        <taxon>Ranoidea</taxon>
        <taxon>Ranidae</taxon>
        <taxon>Aquarana</taxon>
    </lineage>
</organism>
<protein>
    <submittedName>
        <fullName evidence="2">Uncharacterized protein</fullName>
    </submittedName>
</protein>
<dbReference type="AlphaFoldDB" id="A0A2G9RJ05"/>
<dbReference type="EMBL" id="KV941370">
    <property type="protein sequence ID" value="PIO27203.1"/>
    <property type="molecule type" value="Genomic_DNA"/>
</dbReference>
<evidence type="ECO:0000313" key="3">
    <source>
        <dbReference type="Proteomes" id="UP000228934"/>
    </source>
</evidence>
<keyword evidence="3" id="KW-1185">Reference proteome</keyword>
<name>A0A2G9RJ05_AQUCT</name>
<evidence type="ECO:0000313" key="2">
    <source>
        <dbReference type="EMBL" id="PIO27203.1"/>
    </source>
</evidence>
<keyword evidence="1" id="KW-1133">Transmembrane helix</keyword>
<proteinExistence type="predicted"/>
<keyword evidence="1" id="KW-0472">Membrane</keyword>
<accession>A0A2G9RJ05</accession>
<reference evidence="3" key="1">
    <citation type="journal article" date="2017" name="Nat. Commun.">
        <title>The North American bullfrog draft genome provides insight into hormonal regulation of long noncoding RNA.</title>
        <authorList>
            <person name="Hammond S.A."/>
            <person name="Warren R.L."/>
            <person name="Vandervalk B.P."/>
            <person name="Kucuk E."/>
            <person name="Khan H."/>
            <person name="Gibb E.A."/>
            <person name="Pandoh P."/>
            <person name="Kirk H."/>
            <person name="Zhao Y."/>
            <person name="Jones M."/>
            <person name="Mungall A.J."/>
            <person name="Coope R."/>
            <person name="Pleasance S."/>
            <person name="Moore R.A."/>
            <person name="Holt R.A."/>
            <person name="Round J.M."/>
            <person name="Ohora S."/>
            <person name="Walle B.V."/>
            <person name="Veldhoen N."/>
            <person name="Helbing C.C."/>
            <person name="Birol I."/>
        </authorList>
    </citation>
    <scope>NUCLEOTIDE SEQUENCE [LARGE SCALE GENOMIC DNA]</scope>
</reference>
<feature type="transmembrane region" description="Helical" evidence="1">
    <location>
        <begin position="48"/>
        <end position="68"/>
    </location>
</feature>
<dbReference type="OrthoDB" id="3352408at2759"/>
<keyword evidence="1" id="KW-0812">Transmembrane</keyword>